<evidence type="ECO:0000256" key="6">
    <source>
        <dbReference type="ARBA" id="ARBA00023273"/>
    </source>
</evidence>
<dbReference type="GO" id="GO:0031514">
    <property type="term" value="C:motile cilium"/>
    <property type="evidence" value="ECO:0007669"/>
    <property type="project" value="TreeGrafter"/>
</dbReference>
<feature type="compositionally biased region" description="Gly residues" evidence="7">
    <location>
        <begin position="47"/>
        <end position="58"/>
    </location>
</feature>
<keyword evidence="9" id="KW-1185">Reference proteome</keyword>
<dbReference type="EMBL" id="JWZX01003031">
    <property type="protein sequence ID" value="KOO24988.1"/>
    <property type="molecule type" value="Genomic_DNA"/>
</dbReference>
<dbReference type="GO" id="GO:0030992">
    <property type="term" value="C:intraciliary transport particle B"/>
    <property type="evidence" value="ECO:0007669"/>
    <property type="project" value="TreeGrafter"/>
</dbReference>
<protein>
    <submittedName>
        <fullName evidence="8">Intraflagellar transport protein 46-like isoform 1</fullName>
    </submittedName>
</protein>
<feature type="compositionally biased region" description="Acidic residues" evidence="7">
    <location>
        <begin position="70"/>
        <end position="79"/>
    </location>
</feature>
<dbReference type="GO" id="GO:0005815">
    <property type="term" value="C:microtubule organizing center"/>
    <property type="evidence" value="ECO:0007669"/>
    <property type="project" value="TreeGrafter"/>
</dbReference>
<comment type="caution">
    <text evidence="8">The sequence shown here is derived from an EMBL/GenBank/DDBJ whole genome shotgun (WGS) entry which is preliminary data.</text>
</comment>
<evidence type="ECO:0000256" key="3">
    <source>
        <dbReference type="ARBA" id="ARBA00022490"/>
    </source>
</evidence>
<keyword evidence="4" id="KW-0969">Cilium</keyword>
<keyword evidence="5" id="KW-0206">Cytoskeleton</keyword>
<evidence type="ECO:0000313" key="8">
    <source>
        <dbReference type="EMBL" id="KOO24988.1"/>
    </source>
</evidence>
<sequence length="198" mass="21566">MSRAERDDDDRDDDEFSNPDDDGNSPMGRGHGGGADDDFDEFEDSVAGGGEPSPGGKGSTQVLKNQTYDEAMDLSESDGESLQPSPPYDEEMELSSEGSVDDRDDDDGGSPDGGRGVDPATSMRQQMNSSGLYDPAKYANLPVSAEIKELFQHITRYKAHNIELETRMRPFIPDYIPAVGDIDPFIKIPRPDGKTDNL</sequence>
<keyword evidence="3" id="KW-0963">Cytoplasm</keyword>
<dbReference type="PANTHER" id="PTHR13376">
    <property type="entry name" value="INTRAFLAGELLAR TRANSPORT PROTEIN 46 HOMOLOG"/>
    <property type="match status" value="1"/>
</dbReference>
<name>A0A0M0JFJ8_9EUKA</name>
<feature type="compositionally biased region" description="Acidic residues" evidence="7">
    <location>
        <begin position="7"/>
        <end position="23"/>
    </location>
</feature>
<dbReference type="GO" id="GO:0042073">
    <property type="term" value="P:intraciliary transport"/>
    <property type="evidence" value="ECO:0007669"/>
    <property type="project" value="InterPro"/>
</dbReference>
<dbReference type="Proteomes" id="UP000037460">
    <property type="component" value="Unassembled WGS sequence"/>
</dbReference>
<gene>
    <name evidence="8" type="ORF">Ctob_011678</name>
</gene>
<dbReference type="AlphaFoldDB" id="A0A0M0JFJ8"/>
<dbReference type="InterPro" id="IPR022088">
    <property type="entry name" value="Intraflagellar_transp_cmplxB"/>
</dbReference>
<proteinExistence type="inferred from homology"/>
<evidence type="ECO:0000256" key="1">
    <source>
        <dbReference type="ARBA" id="ARBA00004120"/>
    </source>
</evidence>
<keyword evidence="8" id="KW-0282">Flagellum</keyword>
<dbReference type="OrthoDB" id="2119217at2759"/>
<evidence type="ECO:0000256" key="7">
    <source>
        <dbReference type="SAM" id="MobiDB-lite"/>
    </source>
</evidence>
<feature type="non-terminal residue" evidence="8">
    <location>
        <position position="198"/>
    </location>
</feature>
<evidence type="ECO:0000256" key="5">
    <source>
        <dbReference type="ARBA" id="ARBA00023212"/>
    </source>
</evidence>
<dbReference type="Pfam" id="PF12317">
    <property type="entry name" value="IFT46_B_C"/>
    <property type="match status" value="1"/>
</dbReference>
<comment type="similarity">
    <text evidence="2">Belongs to the IFT46 family.</text>
</comment>
<reference evidence="9" key="1">
    <citation type="journal article" date="2015" name="PLoS Genet.">
        <title>Genome Sequence and Transcriptome Analyses of Chrysochromulina tobin: Metabolic Tools for Enhanced Algal Fitness in the Prominent Order Prymnesiales (Haptophyceae).</title>
        <authorList>
            <person name="Hovde B.T."/>
            <person name="Deodato C.R."/>
            <person name="Hunsperger H.M."/>
            <person name="Ryken S.A."/>
            <person name="Yost W."/>
            <person name="Jha R.K."/>
            <person name="Patterson J."/>
            <person name="Monnat R.J. Jr."/>
            <person name="Barlow S.B."/>
            <person name="Starkenburg S.R."/>
            <person name="Cattolico R.A."/>
        </authorList>
    </citation>
    <scope>NUCLEOTIDE SEQUENCE</scope>
    <source>
        <strain evidence="9">CCMP291</strain>
    </source>
</reference>
<accession>A0A0M0JFJ8</accession>
<dbReference type="GO" id="GO:0060271">
    <property type="term" value="P:cilium assembly"/>
    <property type="evidence" value="ECO:0007669"/>
    <property type="project" value="TreeGrafter"/>
</dbReference>
<feature type="region of interest" description="Disordered" evidence="7">
    <location>
        <begin position="1"/>
        <end position="128"/>
    </location>
</feature>
<keyword evidence="6" id="KW-0966">Cell projection</keyword>
<dbReference type="PANTHER" id="PTHR13376:SF0">
    <property type="entry name" value="INTRAFLAGELLAR TRANSPORT PROTEIN 46 HOMOLOG"/>
    <property type="match status" value="1"/>
</dbReference>
<evidence type="ECO:0000256" key="4">
    <source>
        <dbReference type="ARBA" id="ARBA00023069"/>
    </source>
</evidence>
<feature type="compositionally biased region" description="Acidic residues" evidence="7">
    <location>
        <begin position="35"/>
        <end position="44"/>
    </location>
</feature>
<comment type="subcellular location">
    <subcellularLocation>
        <location evidence="1">Cytoplasm</location>
        <location evidence="1">Cytoskeleton</location>
        <location evidence="1">Cilium basal body</location>
    </subcellularLocation>
</comment>
<organism evidence="8 9">
    <name type="scientific">Chrysochromulina tobinii</name>
    <dbReference type="NCBI Taxonomy" id="1460289"/>
    <lineage>
        <taxon>Eukaryota</taxon>
        <taxon>Haptista</taxon>
        <taxon>Haptophyta</taxon>
        <taxon>Prymnesiophyceae</taxon>
        <taxon>Prymnesiales</taxon>
        <taxon>Chrysochromulinaceae</taxon>
        <taxon>Chrysochromulina</taxon>
    </lineage>
</organism>
<evidence type="ECO:0000313" key="9">
    <source>
        <dbReference type="Proteomes" id="UP000037460"/>
    </source>
</evidence>
<evidence type="ECO:0000256" key="2">
    <source>
        <dbReference type="ARBA" id="ARBA00007700"/>
    </source>
</evidence>